<dbReference type="Proteomes" id="UP001054945">
    <property type="component" value="Unassembled WGS sequence"/>
</dbReference>
<gene>
    <name evidence="2" type="ORF">CEXT_732261</name>
</gene>
<keyword evidence="1" id="KW-0472">Membrane</keyword>
<dbReference type="AlphaFoldDB" id="A0AAV4Y3H3"/>
<sequence>MPFSSAVLQKKSTRRLIKTVFLLVVFITFMGIIVLYNRESVCSFYLLLVTFLSPDCHPQNHQGFYLRETSFFCLLPCLHLNPNQNSKLEKSCPLLLNN</sequence>
<keyword evidence="1" id="KW-0812">Transmembrane</keyword>
<organism evidence="2 3">
    <name type="scientific">Caerostris extrusa</name>
    <name type="common">Bark spider</name>
    <name type="synonym">Caerostris bankana</name>
    <dbReference type="NCBI Taxonomy" id="172846"/>
    <lineage>
        <taxon>Eukaryota</taxon>
        <taxon>Metazoa</taxon>
        <taxon>Ecdysozoa</taxon>
        <taxon>Arthropoda</taxon>
        <taxon>Chelicerata</taxon>
        <taxon>Arachnida</taxon>
        <taxon>Araneae</taxon>
        <taxon>Araneomorphae</taxon>
        <taxon>Entelegynae</taxon>
        <taxon>Araneoidea</taxon>
        <taxon>Araneidae</taxon>
        <taxon>Caerostris</taxon>
    </lineage>
</organism>
<proteinExistence type="predicted"/>
<dbReference type="EMBL" id="BPLR01001364">
    <property type="protein sequence ID" value="GIZ01888.1"/>
    <property type="molecule type" value="Genomic_DNA"/>
</dbReference>
<keyword evidence="1" id="KW-1133">Transmembrane helix</keyword>
<accession>A0AAV4Y3H3</accession>
<evidence type="ECO:0000256" key="1">
    <source>
        <dbReference type="SAM" id="Phobius"/>
    </source>
</evidence>
<name>A0AAV4Y3H3_CAEEX</name>
<evidence type="ECO:0000313" key="3">
    <source>
        <dbReference type="Proteomes" id="UP001054945"/>
    </source>
</evidence>
<feature type="transmembrane region" description="Helical" evidence="1">
    <location>
        <begin position="20"/>
        <end position="37"/>
    </location>
</feature>
<comment type="caution">
    <text evidence="2">The sequence shown here is derived from an EMBL/GenBank/DDBJ whole genome shotgun (WGS) entry which is preliminary data.</text>
</comment>
<keyword evidence="3" id="KW-1185">Reference proteome</keyword>
<protein>
    <submittedName>
        <fullName evidence="2">Uncharacterized protein</fullName>
    </submittedName>
</protein>
<reference evidence="2 3" key="1">
    <citation type="submission" date="2021-06" db="EMBL/GenBank/DDBJ databases">
        <title>Caerostris extrusa draft genome.</title>
        <authorList>
            <person name="Kono N."/>
            <person name="Arakawa K."/>
        </authorList>
    </citation>
    <scope>NUCLEOTIDE SEQUENCE [LARGE SCALE GENOMIC DNA]</scope>
</reference>
<evidence type="ECO:0000313" key="2">
    <source>
        <dbReference type="EMBL" id="GIZ01888.1"/>
    </source>
</evidence>